<evidence type="ECO:0000313" key="1">
    <source>
        <dbReference type="EMBL" id="KAI5965455.1"/>
    </source>
</evidence>
<comment type="caution">
    <text evidence="1">The sequence shown here is derived from an EMBL/GenBank/DDBJ whole genome shotgun (WGS) entry which is preliminary data.</text>
</comment>
<dbReference type="PANTHER" id="PTHR48100">
    <property type="entry name" value="BROAD-SPECIFICITY PHOSPHATASE YOR283W-RELATED"/>
    <property type="match status" value="1"/>
</dbReference>
<dbReference type="InterPro" id="IPR050275">
    <property type="entry name" value="PGM_Phosphatase"/>
</dbReference>
<dbReference type="InterPro" id="IPR013078">
    <property type="entry name" value="His_Pase_superF_clade-1"/>
</dbReference>
<evidence type="ECO:0000313" key="2">
    <source>
        <dbReference type="Proteomes" id="UP001204833"/>
    </source>
</evidence>
<dbReference type="Gene3D" id="3.40.50.1240">
    <property type="entry name" value="Phosphoglycerate mutase-like"/>
    <property type="match status" value="1"/>
</dbReference>
<proteinExistence type="predicted"/>
<sequence length="332" mass="38369">MTTGSLLIPTENDYLDAHAGQEQQQQYQQLWQTKLKNKTNPHGQLEFPWDFEPVQGFFKQSDPATDDAVFNYATDRMGRLASWKDIIQQLIQLNQEAPDNVEYKLLFLARHGNGYHNQVVEAYGLDRWNKELHKLGKIDGIEYGPDPQLTPLGMAQAEENHRLWQQELKEGAPVPSKFFVSPLQRSCKTLQITWNDLKPRDKVPYVDELIRETIGRNLCDKRSPKRVIKERFPEFNTDGVVDEEDVLYHDDERESMVDQSIRINKFLQKLFESDYNLKAGKVDKHLAEDHIFIATYSHAGTIRSFINVLGHRNFTISTGGMLPVVVKGTRRS</sequence>
<gene>
    <name evidence="1" type="ORF">KGF57_000721</name>
</gene>
<dbReference type="InterPro" id="IPR029033">
    <property type="entry name" value="His_PPase_superfam"/>
</dbReference>
<name>A0AAD5BIY3_9ASCO</name>
<dbReference type="GO" id="GO:0016791">
    <property type="term" value="F:phosphatase activity"/>
    <property type="evidence" value="ECO:0007669"/>
    <property type="project" value="TreeGrafter"/>
</dbReference>
<accession>A0AAD5BIY3</accession>
<dbReference type="AlphaFoldDB" id="A0AAD5BIY3"/>
<dbReference type="GO" id="GO:0005737">
    <property type="term" value="C:cytoplasm"/>
    <property type="evidence" value="ECO:0007669"/>
    <property type="project" value="TreeGrafter"/>
</dbReference>
<dbReference type="Proteomes" id="UP001204833">
    <property type="component" value="Unassembled WGS sequence"/>
</dbReference>
<dbReference type="GeneID" id="76148780"/>
<reference evidence="1 2" key="1">
    <citation type="journal article" date="2022" name="DNA Res.">
        <title>Genome analysis of five recently described species of the CUG-Ser clade uncovers Candida theae as a new hybrid lineage with pathogenic potential in the Candida parapsilosis species complex.</title>
        <authorList>
            <person name="Mixao V."/>
            <person name="Del Olmo V."/>
            <person name="Hegedusova E."/>
            <person name="Saus E."/>
            <person name="Pryszcz L."/>
            <person name="Cillingova A."/>
            <person name="Nosek J."/>
            <person name="Gabaldon T."/>
        </authorList>
    </citation>
    <scope>NUCLEOTIDE SEQUENCE [LARGE SCALE GENOMIC DNA]</scope>
    <source>
        <strain evidence="1 2">CBS 12239</strain>
    </source>
</reference>
<dbReference type="RefSeq" id="XP_051610719.1">
    <property type="nucleotide sequence ID" value="XM_051755219.1"/>
</dbReference>
<dbReference type="EMBL" id="JAIHNG010000044">
    <property type="protein sequence ID" value="KAI5965455.1"/>
    <property type="molecule type" value="Genomic_DNA"/>
</dbReference>
<dbReference type="SUPFAM" id="SSF53254">
    <property type="entry name" value="Phosphoglycerate mutase-like"/>
    <property type="match status" value="1"/>
</dbReference>
<keyword evidence="2" id="KW-1185">Reference proteome</keyword>
<protein>
    <submittedName>
        <fullName evidence="1">PMU1</fullName>
    </submittedName>
</protein>
<dbReference type="Pfam" id="PF00300">
    <property type="entry name" value="His_Phos_1"/>
    <property type="match status" value="1"/>
</dbReference>
<dbReference type="CDD" id="cd07067">
    <property type="entry name" value="HP_PGM_like"/>
    <property type="match status" value="1"/>
</dbReference>
<organism evidence="1 2">
    <name type="scientific">Candida theae</name>
    <dbReference type="NCBI Taxonomy" id="1198502"/>
    <lineage>
        <taxon>Eukaryota</taxon>
        <taxon>Fungi</taxon>
        <taxon>Dikarya</taxon>
        <taxon>Ascomycota</taxon>
        <taxon>Saccharomycotina</taxon>
        <taxon>Pichiomycetes</taxon>
        <taxon>Debaryomycetaceae</taxon>
        <taxon>Candida/Lodderomyces clade</taxon>
        <taxon>Candida</taxon>
    </lineage>
</organism>
<dbReference type="PANTHER" id="PTHR48100:SF1">
    <property type="entry name" value="HISTIDINE PHOSPHATASE FAMILY PROTEIN-RELATED"/>
    <property type="match status" value="1"/>
</dbReference>